<dbReference type="EMBL" id="JBANQN010000008">
    <property type="protein sequence ID" value="KAK6782814.1"/>
    <property type="molecule type" value="Genomic_DNA"/>
</dbReference>
<accession>A0AAN8Y7X7</accession>
<evidence type="ECO:0000313" key="2">
    <source>
        <dbReference type="EMBL" id="KAK6782814.1"/>
    </source>
</evidence>
<reference evidence="2 3" key="1">
    <citation type="submission" date="2024-02" db="EMBL/GenBank/DDBJ databases">
        <title>de novo genome assembly of Solanum bulbocastanum strain 11H21.</title>
        <authorList>
            <person name="Hosaka A.J."/>
        </authorList>
    </citation>
    <scope>NUCLEOTIDE SEQUENCE [LARGE SCALE GENOMIC DNA]</scope>
    <source>
        <tissue evidence="2">Young leaves</tissue>
    </source>
</reference>
<dbReference type="Proteomes" id="UP001371456">
    <property type="component" value="Unassembled WGS sequence"/>
</dbReference>
<sequence>MHKAGATGRGETATGNGIGIGIAADGFSATRREKGTGTGLARRGRRTDVVATATNVPGATGGGKRPRMIGMGILHT</sequence>
<keyword evidence="3" id="KW-1185">Reference proteome</keyword>
<organism evidence="2 3">
    <name type="scientific">Solanum bulbocastanum</name>
    <name type="common">Wild potato</name>
    <dbReference type="NCBI Taxonomy" id="147425"/>
    <lineage>
        <taxon>Eukaryota</taxon>
        <taxon>Viridiplantae</taxon>
        <taxon>Streptophyta</taxon>
        <taxon>Embryophyta</taxon>
        <taxon>Tracheophyta</taxon>
        <taxon>Spermatophyta</taxon>
        <taxon>Magnoliopsida</taxon>
        <taxon>eudicotyledons</taxon>
        <taxon>Gunneridae</taxon>
        <taxon>Pentapetalae</taxon>
        <taxon>asterids</taxon>
        <taxon>lamiids</taxon>
        <taxon>Solanales</taxon>
        <taxon>Solanaceae</taxon>
        <taxon>Solanoideae</taxon>
        <taxon>Solaneae</taxon>
        <taxon>Solanum</taxon>
    </lineage>
</organism>
<evidence type="ECO:0000313" key="3">
    <source>
        <dbReference type="Proteomes" id="UP001371456"/>
    </source>
</evidence>
<feature type="region of interest" description="Disordered" evidence="1">
    <location>
        <begin position="1"/>
        <end position="76"/>
    </location>
</feature>
<protein>
    <submittedName>
        <fullName evidence="2">Uncharacterized protein</fullName>
    </submittedName>
</protein>
<name>A0AAN8Y7X7_SOLBU</name>
<proteinExistence type="predicted"/>
<feature type="compositionally biased region" description="Low complexity" evidence="1">
    <location>
        <begin position="1"/>
        <end position="26"/>
    </location>
</feature>
<dbReference type="AlphaFoldDB" id="A0AAN8Y7X7"/>
<evidence type="ECO:0000256" key="1">
    <source>
        <dbReference type="SAM" id="MobiDB-lite"/>
    </source>
</evidence>
<gene>
    <name evidence="2" type="ORF">RDI58_020610</name>
</gene>
<comment type="caution">
    <text evidence="2">The sequence shown here is derived from an EMBL/GenBank/DDBJ whole genome shotgun (WGS) entry which is preliminary data.</text>
</comment>